<evidence type="ECO:0000313" key="2">
    <source>
        <dbReference type="EMBL" id="CAB4745188.1"/>
    </source>
</evidence>
<protein>
    <submittedName>
        <fullName evidence="5">Unannotated protein</fullName>
    </submittedName>
</protein>
<dbReference type="EMBL" id="CAFABA010000074">
    <property type="protein sequence ID" value="CAB4833272.1"/>
    <property type="molecule type" value="Genomic_DNA"/>
</dbReference>
<proteinExistence type="predicted"/>
<dbReference type="AlphaFoldDB" id="A0A6J7Q6S3"/>
<feature type="region of interest" description="Disordered" evidence="1">
    <location>
        <begin position="71"/>
        <end position="94"/>
    </location>
</feature>
<accession>A0A6J7Q6S3</accession>
<evidence type="ECO:0000256" key="1">
    <source>
        <dbReference type="SAM" id="MobiDB-lite"/>
    </source>
</evidence>
<name>A0A6J7Q6S3_9ZZZZ</name>
<evidence type="ECO:0000313" key="3">
    <source>
        <dbReference type="EMBL" id="CAB4833272.1"/>
    </source>
</evidence>
<feature type="compositionally biased region" description="Polar residues" evidence="1">
    <location>
        <begin position="79"/>
        <end position="94"/>
    </location>
</feature>
<sequence>MVGSARVAEGEVEVVLDVVLEGGTAAPVNEPVAVDWASPPPEQPAAMFAMTTNGTVDSRSRGRCRARDRIAATSCGRDASSSQARCSRGNTSTS</sequence>
<dbReference type="EMBL" id="CAEZYR010000048">
    <property type="protein sequence ID" value="CAB4745188.1"/>
    <property type="molecule type" value="Genomic_DNA"/>
</dbReference>
<evidence type="ECO:0000313" key="4">
    <source>
        <dbReference type="EMBL" id="CAB4894928.1"/>
    </source>
</evidence>
<gene>
    <name evidence="2" type="ORF">UFOPK2754_01458</name>
    <name evidence="3" type="ORF">UFOPK3139_01785</name>
    <name evidence="4" type="ORF">UFOPK3543_00522</name>
    <name evidence="5" type="ORF">UFOPK3967_02324</name>
</gene>
<reference evidence="5" key="1">
    <citation type="submission" date="2020-05" db="EMBL/GenBank/DDBJ databases">
        <authorList>
            <person name="Chiriac C."/>
            <person name="Salcher M."/>
            <person name="Ghai R."/>
            <person name="Kavagutti S V."/>
        </authorList>
    </citation>
    <scope>NUCLEOTIDE SEQUENCE</scope>
</reference>
<dbReference type="EMBL" id="CAFBMH010000011">
    <property type="protein sequence ID" value="CAB4894928.1"/>
    <property type="molecule type" value="Genomic_DNA"/>
</dbReference>
<dbReference type="EMBL" id="CAFBOS010000170">
    <property type="protein sequence ID" value="CAB5012615.1"/>
    <property type="molecule type" value="Genomic_DNA"/>
</dbReference>
<organism evidence="5">
    <name type="scientific">freshwater metagenome</name>
    <dbReference type="NCBI Taxonomy" id="449393"/>
    <lineage>
        <taxon>unclassified sequences</taxon>
        <taxon>metagenomes</taxon>
        <taxon>ecological metagenomes</taxon>
    </lineage>
</organism>
<evidence type="ECO:0000313" key="5">
    <source>
        <dbReference type="EMBL" id="CAB5012615.1"/>
    </source>
</evidence>